<keyword evidence="1" id="KW-0540">Nuclease</keyword>
<keyword evidence="2" id="KW-0378">Hydrolase</keyword>
<dbReference type="KEGG" id="lri:NCTC12151_02370"/>
<dbReference type="AlphaFoldDB" id="A0A2X4V941"/>
<dbReference type="EMBL" id="LS483470">
    <property type="protein sequence ID" value="SQI41830.1"/>
    <property type="molecule type" value="Genomic_DNA"/>
</dbReference>
<dbReference type="InterPro" id="IPR016191">
    <property type="entry name" value="Ribonuclease/ribotoxin"/>
</dbReference>
<dbReference type="GO" id="GO:0003723">
    <property type="term" value="F:RNA binding"/>
    <property type="evidence" value="ECO:0007669"/>
    <property type="project" value="InterPro"/>
</dbReference>
<keyword evidence="5" id="KW-1185">Reference proteome</keyword>
<sequence>MKVRHAPLFFTTILLFTITSALCRADASETVSCELAIANANTAFKQQSGSEINDEKSLVALIRVLNRDNALPIDYVTTKKAKETGWDGTGSLWSKFLLNKKIIGGDPYSGKPVSDKGSWFTADLESVSGNRSSKRLIYSLDSRTRYLSTELYESSVEIVPCQ</sequence>
<accession>A0A2X4V941</accession>
<evidence type="ECO:0000313" key="4">
    <source>
        <dbReference type="EMBL" id="SQI41830.1"/>
    </source>
</evidence>
<organism evidence="4 5">
    <name type="scientific">Leminorella richardii</name>
    <dbReference type="NCBI Taxonomy" id="158841"/>
    <lineage>
        <taxon>Bacteria</taxon>
        <taxon>Pseudomonadati</taxon>
        <taxon>Pseudomonadota</taxon>
        <taxon>Gammaproteobacteria</taxon>
        <taxon>Enterobacterales</taxon>
        <taxon>Budviciaceae</taxon>
        <taxon>Leminorella</taxon>
    </lineage>
</organism>
<dbReference type="GO" id="GO:0004540">
    <property type="term" value="F:RNA nuclease activity"/>
    <property type="evidence" value="ECO:0007669"/>
    <property type="project" value="InterPro"/>
</dbReference>
<proteinExistence type="predicted"/>
<name>A0A2X4V941_9GAMM</name>
<protein>
    <submittedName>
        <fullName evidence="4">Uncharacterized protein</fullName>
    </submittedName>
</protein>
<dbReference type="Proteomes" id="UP000249005">
    <property type="component" value="Chromosome 1"/>
</dbReference>
<evidence type="ECO:0000256" key="3">
    <source>
        <dbReference type="SAM" id="SignalP"/>
    </source>
</evidence>
<dbReference type="OrthoDB" id="5326845at2"/>
<feature type="signal peptide" evidence="3">
    <location>
        <begin position="1"/>
        <end position="21"/>
    </location>
</feature>
<reference evidence="4 5" key="1">
    <citation type="submission" date="2018-06" db="EMBL/GenBank/DDBJ databases">
        <authorList>
            <consortium name="Pathogen Informatics"/>
            <person name="Doyle S."/>
        </authorList>
    </citation>
    <scope>NUCLEOTIDE SEQUENCE [LARGE SCALE GENOMIC DNA]</scope>
    <source>
        <strain evidence="4 5">NCTC12151</strain>
    </source>
</reference>
<evidence type="ECO:0000256" key="1">
    <source>
        <dbReference type="ARBA" id="ARBA00022722"/>
    </source>
</evidence>
<evidence type="ECO:0000313" key="5">
    <source>
        <dbReference type="Proteomes" id="UP000249005"/>
    </source>
</evidence>
<dbReference type="GO" id="GO:0016787">
    <property type="term" value="F:hydrolase activity"/>
    <property type="evidence" value="ECO:0007669"/>
    <property type="project" value="UniProtKB-KW"/>
</dbReference>
<feature type="chain" id="PRO_5016132579" evidence="3">
    <location>
        <begin position="22"/>
        <end position="162"/>
    </location>
</feature>
<gene>
    <name evidence="4" type="ORF">NCTC12151_02370</name>
</gene>
<evidence type="ECO:0000256" key="2">
    <source>
        <dbReference type="ARBA" id="ARBA00022801"/>
    </source>
</evidence>
<dbReference type="RefSeq" id="WP_111740826.1">
    <property type="nucleotide sequence ID" value="NZ_LR698987.1"/>
</dbReference>
<dbReference type="Gene3D" id="3.10.450.30">
    <property type="entry name" value="Microbial ribonucleases"/>
    <property type="match status" value="1"/>
</dbReference>
<dbReference type="SUPFAM" id="SSF53933">
    <property type="entry name" value="Microbial ribonucleases"/>
    <property type="match status" value="1"/>
</dbReference>
<keyword evidence="3" id="KW-0732">Signal</keyword>